<dbReference type="InterPro" id="IPR036388">
    <property type="entry name" value="WH-like_DNA-bd_sf"/>
</dbReference>
<evidence type="ECO:0000256" key="2">
    <source>
        <dbReference type="ARBA" id="ARBA00023125"/>
    </source>
</evidence>
<dbReference type="SUPFAM" id="SSF46894">
    <property type="entry name" value="C-terminal effector domain of the bipartite response regulators"/>
    <property type="match status" value="1"/>
</dbReference>
<dbReference type="Proteomes" id="UP001500620">
    <property type="component" value="Unassembled WGS sequence"/>
</dbReference>
<keyword evidence="2 3" id="KW-0238">DNA-binding</keyword>
<organism evidence="5 6">
    <name type="scientific">Dactylosporangium darangshiense</name>
    <dbReference type="NCBI Taxonomy" id="579108"/>
    <lineage>
        <taxon>Bacteria</taxon>
        <taxon>Bacillati</taxon>
        <taxon>Actinomycetota</taxon>
        <taxon>Actinomycetes</taxon>
        <taxon>Micromonosporales</taxon>
        <taxon>Micromonosporaceae</taxon>
        <taxon>Dactylosporangium</taxon>
    </lineage>
</organism>
<dbReference type="RefSeq" id="WP_345132863.1">
    <property type="nucleotide sequence ID" value="NZ_BAABAT010000022.1"/>
</dbReference>
<dbReference type="Pfam" id="PF03704">
    <property type="entry name" value="BTAD"/>
    <property type="match status" value="1"/>
</dbReference>
<name>A0ABP8DH37_9ACTN</name>
<dbReference type="Gene3D" id="1.10.10.10">
    <property type="entry name" value="Winged helix-like DNA-binding domain superfamily/Winged helix DNA-binding domain"/>
    <property type="match status" value="1"/>
</dbReference>
<dbReference type="Pfam" id="PF00486">
    <property type="entry name" value="Trans_reg_C"/>
    <property type="match status" value="1"/>
</dbReference>
<comment type="similarity">
    <text evidence="1">Belongs to the AfsR/DnrI/RedD regulatory family.</text>
</comment>
<dbReference type="PANTHER" id="PTHR47691:SF3">
    <property type="entry name" value="HTH-TYPE TRANSCRIPTIONAL REGULATOR RV0890C-RELATED"/>
    <property type="match status" value="1"/>
</dbReference>
<dbReference type="PANTHER" id="PTHR47691">
    <property type="entry name" value="REGULATOR-RELATED"/>
    <property type="match status" value="1"/>
</dbReference>
<accession>A0ABP8DH37</accession>
<dbReference type="PROSITE" id="PS51755">
    <property type="entry name" value="OMPR_PHOB"/>
    <property type="match status" value="1"/>
</dbReference>
<dbReference type="InterPro" id="IPR001867">
    <property type="entry name" value="OmpR/PhoB-type_DNA-bd"/>
</dbReference>
<dbReference type="InterPro" id="IPR005158">
    <property type="entry name" value="BTAD"/>
</dbReference>
<feature type="domain" description="OmpR/PhoB-type" evidence="4">
    <location>
        <begin position="1"/>
        <end position="106"/>
    </location>
</feature>
<protein>
    <submittedName>
        <fullName evidence="5">BTAD domain-containing putative transcriptional regulator</fullName>
    </submittedName>
</protein>
<dbReference type="InterPro" id="IPR016032">
    <property type="entry name" value="Sig_transdc_resp-reg_C-effctor"/>
</dbReference>
<dbReference type="SUPFAM" id="SSF52540">
    <property type="entry name" value="P-loop containing nucleoside triphosphate hydrolases"/>
    <property type="match status" value="1"/>
</dbReference>
<gene>
    <name evidence="5" type="ORF">GCM10022255_066320</name>
</gene>
<dbReference type="Gene3D" id="3.40.50.300">
    <property type="entry name" value="P-loop containing nucleotide triphosphate hydrolases"/>
    <property type="match status" value="1"/>
</dbReference>
<dbReference type="InterPro" id="IPR027417">
    <property type="entry name" value="P-loop_NTPase"/>
</dbReference>
<sequence length="919" mass="95391">MDFLILGPLEVVVAGAAVPLGGAKPRAVLIALLLHPGRYVAADRLIADVWGDEPPPSAVNALQSYLSRLRRALGRDAVRHHAGGYRVAAGPEQVDARRFEAGVAHARAALAGGDAAGALGAAEAALRLWRGPALLDVAGELFAQAEIARLTELRRVAEDLRVECLLALGRTAEAVARSAEVVAGEPLRERSRAQLMIGLYRAGRPAEALAAYHEGRTLLADQLGLDPGEELRALAGAMLRQDAELAPAPAAASPVNAVPPGPDRFVGRDRELAEVRALLDEHRLVTLTGPGGAGKTRLAMEACRGLPVDVRLAELAGVEDGALLEPALAQAFGLAVPTGVAGIAEAAGDRPVVLLLDNGEQLVAALAGVVRRLLAKVPGLRVLLTSRSPLSVAGERQYPVPPLPAGTAAVELFLDRAAAVAPGWVCGPAERAVVAALCERLDGLPLAVELAAAQLVALAPAQILDRLDDPRALVSPRRDVDERHRSLEGAIDATHRLLDGPQRELFARLSVFAGPFDLDAAERVAGDADGVLAPLTGLITGSLVTALPDASPRRYRMLRTLRQYAERRLTPDGRAGLRRRHLAWSGELAAAADRGLRGPDARRWLRTLAAGQDDARAALAHALDDPALAGAGLRLAGDLSWFWYRGGHIVEGLRWLQAALAAAPDAAEDDRARALTGVACLRYLAGDLPASGAAIGAALRLARAGGGPVTLARAAVYHTLLLGLSGRAADGRKAGEEAHALAAACGEDWLLAEALISIGHVTWAGGDPAGAAAVLDEAIEAGTRSGFAWSASSARWMRAELALGAGAPEEALRLASLAVADLDEQDDVTGWLATAHLLASALAHTGRPGDGAVLLGAVAALGGRVGYAPERMDPVNAPGHVEAVASRLDPGAYAAALARGRRMDRAAVRAHLRALDRLG</sequence>
<dbReference type="SMART" id="SM01043">
    <property type="entry name" value="BTAD"/>
    <property type="match status" value="1"/>
</dbReference>
<proteinExistence type="inferred from homology"/>
<dbReference type="SUPFAM" id="SSF48452">
    <property type="entry name" value="TPR-like"/>
    <property type="match status" value="2"/>
</dbReference>
<reference evidence="6" key="1">
    <citation type="journal article" date="2019" name="Int. J. Syst. Evol. Microbiol.">
        <title>The Global Catalogue of Microorganisms (GCM) 10K type strain sequencing project: providing services to taxonomists for standard genome sequencing and annotation.</title>
        <authorList>
            <consortium name="The Broad Institute Genomics Platform"/>
            <consortium name="The Broad Institute Genome Sequencing Center for Infectious Disease"/>
            <person name="Wu L."/>
            <person name="Ma J."/>
        </authorList>
    </citation>
    <scope>NUCLEOTIDE SEQUENCE [LARGE SCALE GENOMIC DNA]</scope>
    <source>
        <strain evidence="6">JCM 17441</strain>
    </source>
</reference>
<dbReference type="PRINTS" id="PR00364">
    <property type="entry name" value="DISEASERSIST"/>
</dbReference>
<dbReference type="SMART" id="SM00862">
    <property type="entry name" value="Trans_reg_C"/>
    <property type="match status" value="1"/>
</dbReference>
<dbReference type="Gene3D" id="1.25.40.10">
    <property type="entry name" value="Tetratricopeptide repeat domain"/>
    <property type="match status" value="2"/>
</dbReference>
<dbReference type="CDD" id="cd15831">
    <property type="entry name" value="BTAD"/>
    <property type="match status" value="1"/>
</dbReference>
<dbReference type="InterPro" id="IPR011990">
    <property type="entry name" value="TPR-like_helical_dom_sf"/>
</dbReference>
<evidence type="ECO:0000259" key="4">
    <source>
        <dbReference type="PROSITE" id="PS51755"/>
    </source>
</evidence>
<feature type="DNA-binding region" description="OmpR/PhoB-type" evidence="3">
    <location>
        <begin position="1"/>
        <end position="106"/>
    </location>
</feature>
<evidence type="ECO:0000313" key="5">
    <source>
        <dbReference type="EMBL" id="GAA4255857.1"/>
    </source>
</evidence>
<dbReference type="InterPro" id="IPR058852">
    <property type="entry name" value="HTH_77"/>
</dbReference>
<comment type="caution">
    <text evidence="5">The sequence shown here is derived from an EMBL/GenBank/DDBJ whole genome shotgun (WGS) entry which is preliminary data.</text>
</comment>
<evidence type="ECO:0000313" key="6">
    <source>
        <dbReference type="Proteomes" id="UP001500620"/>
    </source>
</evidence>
<keyword evidence="6" id="KW-1185">Reference proteome</keyword>
<dbReference type="EMBL" id="BAABAT010000022">
    <property type="protein sequence ID" value="GAA4255857.1"/>
    <property type="molecule type" value="Genomic_DNA"/>
</dbReference>
<evidence type="ECO:0000256" key="1">
    <source>
        <dbReference type="ARBA" id="ARBA00005820"/>
    </source>
</evidence>
<evidence type="ECO:0000256" key="3">
    <source>
        <dbReference type="PROSITE-ProRule" id="PRU01091"/>
    </source>
</evidence>
<dbReference type="Pfam" id="PF25872">
    <property type="entry name" value="HTH_77"/>
    <property type="match status" value="1"/>
</dbReference>